<feature type="compositionally biased region" description="Acidic residues" evidence="1">
    <location>
        <begin position="47"/>
        <end position="56"/>
    </location>
</feature>
<keyword evidence="3" id="KW-1185">Reference proteome</keyword>
<gene>
    <name evidence="2" type="primary">SPOSA6832_03213</name>
</gene>
<feature type="region of interest" description="Disordered" evidence="1">
    <location>
        <begin position="237"/>
        <end position="264"/>
    </location>
</feature>
<accession>A0A0D6ENW6</accession>
<reference evidence="3" key="1">
    <citation type="submission" date="2015-02" db="EMBL/GenBank/DDBJ databases">
        <authorList>
            <person name="Gon?alves P."/>
        </authorList>
    </citation>
    <scope>NUCLEOTIDE SEQUENCE [LARGE SCALE GENOMIC DNA]</scope>
</reference>
<feature type="compositionally biased region" description="Low complexity" evidence="1">
    <location>
        <begin position="10"/>
        <end position="30"/>
    </location>
</feature>
<organism evidence="2 3">
    <name type="scientific">Sporidiobolus salmonicolor</name>
    <name type="common">Yeast-like fungus</name>
    <name type="synonym">Sporobolomyces salmonicolor</name>
    <dbReference type="NCBI Taxonomy" id="5005"/>
    <lineage>
        <taxon>Eukaryota</taxon>
        <taxon>Fungi</taxon>
        <taxon>Dikarya</taxon>
        <taxon>Basidiomycota</taxon>
        <taxon>Pucciniomycotina</taxon>
        <taxon>Microbotryomycetes</taxon>
        <taxon>Sporidiobolales</taxon>
        <taxon>Sporidiobolaceae</taxon>
        <taxon>Sporobolomyces</taxon>
    </lineage>
</organism>
<dbReference type="Proteomes" id="UP000243876">
    <property type="component" value="Unassembled WGS sequence"/>
</dbReference>
<sequence length="274" mass="29930">MCQSVHDVLGSSSTSSGASSKAPTPSASASQLPAYSAPSQDKPDDFVLGDDSDDEHDAPPPPPDAPFDGEQPPAYAEEGAPPVTDDKREQCSLHYIKPDETLLGLSMRYGVPGHLLCSMNKLPVSTLSTTPHLLHTLPFLLLPPSASPSTSTEPLLPPPLERRRLVVRRFQMQTRCADWAMANAYVDQVFKKREAEAEFVRRNRAARGSDADGEVECIAVREGGELEEAVEAWERDERWEREQRAAGKGKGVLGTKMQSTGQAKARLRAGWGWR</sequence>
<protein>
    <submittedName>
        <fullName evidence="2">SPOSA6832_03213-mRNA-1:cds</fullName>
    </submittedName>
</protein>
<dbReference type="EMBL" id="CENE01000014">
    <property type="protein sequence ID" value="CEQ41483.1"/>
    <property type="molecule type" value="Genomic_DNA"/>
</dbReference>
<evidence type="ECO:0000313" key="3">
    <source>
        <dbReference type="Proteomes" id="UP000243876"/>
    </source>
</evidence>
<evidence type="ECO:0000256" key="1">
    <source>
        <dbReference type="SAM" id="MobiDB-lite"/>
    </source>
</evidence>
<dbReference type="AlphaFoldDB" id="A0A0D6ENW6"/>
<proteinExistence type="predicted"/>
<evidence type="ECO:0000313" key="2">
    <source>
        <dbReference type="EMBL" id="CEQ41483.1"/>
    </source>
</evidence>
<name>A0A0D6ENW6_SPOSA</name>
<dbReference type="OrthoDB" id="2107166at2759"/>
<feature type="region of interest" description="Disordered" evidence="1">
    <location>
        <begin position="1"/>
        <end position="87"/>
    </location>
</feature>